<sequence length="79" mass="8986">MYKYYEYGTVEYYDQELTKAINNLRMVAKGFASLVKDDTPAGKIDQYVETLHDAALSYEQALKNWDEHTNDGGNNNGNA</sequence>
<protein>
    <submittedName>
        <fullName evidence="1">Uncharacterized protein</fullName>
    </submittedName>
</protein>
<proteinExistence type="predicted"/>
<name>A0A8S5S5M9_9CAUD</name>
<dbReference type="EMBL" id="BK032536">
    <property type="protein sequence ID" value="DAF46356.1"/>
    <property type="molecule type" value="Genomic_DNA"/>
</dbReference>
<evidence type="ECO:0000313" key="1">
    <source>
        <dbReference type="EMBL" id="DAF46356.1"/>
    </source>
</evidence>
<reference evidence="1" key="1">
    <citation type="journal article" date="2021" name="Proc. Natl. Acad. Sci. U.S.A.">
        <title>A Catalog of Tens of Thousands of Viruses from Human Metagenomes Reveals Hidden Associations with Chronic Diseases.</title>
        <authorList>
            <person name="Tisza M.J."/>
            <person name="Buck C.B."/>
        </authorList>
    </citation>
    <scope>NUCLEOTIDE SEQUENCE</scope>
    <source>
        <strain evidence="1">CtsUe5</strain>
    </source>
</reference>
<organism evidence="1">
    <name type="scientific">Podoviridae sp. ctsUe5</name>
    <dbReference type="NCBI Taxonomy" id="2827750"/>
    <lineage>
        <taxon>Viruses</taxon>
        <taxon>Duplodnaviria</taxon>
        <taxon>Heunggongvirae</taxon>
        <taxon>Uroviricota</taxon>
        <taxon>Caudoviricetes</taxon>
    </lineage>
</organism>
<accession>A0A8S5S5M9</accession>